<dbReference type="AlphaFoldDB" id="A0AAD9MRL2"/>
<dbReference type="GO" id="GO:0045944">
    <property type="term" value="P:positive regulation of transcription by RNA polymerase II"/>
    <property type="evidence" value="ECO:0007669"/>
    <property type="project" value="UniProtKB-ARBA"/>
</dbReference>
<dbReference type="PROSITE" id="PS50088">
    <property type="entry name" value="ANK_REPEAT"/>
    <property type="match status" value="1"/>
</dbReference>
<feature type="repeat" description="ANK" evidence="2">
    <location>
        <begin position="223"/>
        <end position="256"/>
    </location>
</feature>
<keyword evidence="2" id="KW-0040">ANK repeat</keyword>
<dbReference type="PANTHER" id="PTHR43828">
    <property type="entry name" value="ASPARAGINASE"/>
    <property type="match status" value="1"/>
</dbReference>
<keyword evidence="1" id="KW-0677">Repeat</keyword>
<gene>
    <name evidence="4" type="ORF">LSH36_1078g00008</name>
</gene>
<evidence type="ECO:0000256" key="3">
    <source>
        <dbReference type="SAM" id="MobiDB-lite"/>
    </source>
</evidence>
<feature type="compositionally biased region" description="Basic and acidic residues" evidence="3">
    <location>
        <begin position="312"/>
        <end position="323"/>
    </location>
</feature>
<dbReference type="InterPro" id="IPR051642">
    <property type="entry name" value="SWI6-like"/>
</dbReference>
<comment type="caution">
    <text evidence="4">The sequence shown here is derived from an EMBL/GenBank/DDBJ whole genome shotgun (WGS) entry which is preliminary data.</text>
</comment>
<proteinExistence type="predicted"/>
<dbReference type="SUPFAM" id="SSF48403">
    <property type="entry name" value="Ankyrin repeat"/>
    <property type="match status" value="1"/>
</dbReference>
<dbReference type="SMART" id="SM00248">
    <property type="entry name" value="ANK"/>
    <property type="match status" value="3"/>
</dbReference>
<dbReference type="Gene3D" id="1.25.40.20">
    <property type="entry name" value="Ankyrin repeat-containing domain"/>
    <property type="match status" value="1"/>
</dbReference>
<dbReference type="GO" id="GO:0030907">
    <property type="term" value="C:MBF transcription complex"/>
    <property type="evidence" value="ECO:0007669"/>
    <property type="project" value="TreeGrafter"/>
</dbReference>
<name>A0AAD9MRL2_9ANNE</name>
<feature type="compositionally biased region" description="Acidic residues" evidence="3">
    <location>
        <begin position="354"/>
        <end position="368"/>
    </location>
</feature>
<feature type="compositionally biased region" description="Polar residues" evidence="3">
    <location>
        <begin position="382"/>
        <end position="397"/>
    </location>
</feature>
<feature type="region of interest" description="Disordered" evidence="3">
    <location>
        <begin position="296"/>
        <end position="339"/>
    </location>
</feature>
<feature type="compositionally biased region" description="Low complexity" evidence="3">
    <location>
        <begin position="324"/>
        <end position="335"/>
    </location>
</feature>
<dbReference type="PANTHER" id="PTHR43828:SF3">
    <property type="entry name" value="CHROMO DOMAIN-CONTAINING PROTEIN"/>
    <property type="match status" value="1"/>
</dbReference>
<dbReference type="InterPro" id="IPR036770">
    <property type="entry name" value="Ankyrin_rpt-contain_sf"/>
</dbReference>
<dbReference type="EMBL" id="JAODUP010001078">
    <property type="protein sequence ID" value="KAK2141563.1"/>
    <property type="molecule type" value="Genomic_DNA"/>
</dbReference>
<feature type="region of interest" description="Disordered" evidence="3">
    <location>
        <begin position="353"/>
        <end position="407"/>
    </location>
</feature>
<protein>
    <submittedName>
        <fullName evidence="4">Uncharacterized protein</fullName>
    </submittedName>
</protein>
<dbReference type="Proteomes" id="UP001208570">
    <property type="component" value="Unassembled WGS sequence"/>
</dbReference>
<evidence type="ECO:0000256" key="2">
    <source>
        <dbReference type="PROSITE-ProRule" id="PRU00023"/>
    </source>
</evidence>
<evidence type="ECO:0000256" key="1">
    <source>
        <dbReference type="ARBA" id="ARBA00022737"/>
    </source>
</evidence>
<dbReference type="InterPro" id="IPR002110">
    <property type="entry name" value="Ankyrin_rpt"/>
</dbReference>
<reference evidence="4" key="1">
    <citation type="journal article" date="2023" name="Mol. Biol. Evol.">
        <title>Third-Generation Sequencing Reveals the Adaptive Role of the Epigenome in Three Deep-Sea Polychaetes.</title>
        <authorList>
            <person name="Perez M."/>
            <person name="Aroh O."/>
            <person name="Sun Y."/>
            <person name="Lan Y."/>
            <person name="Juniper S.K."/>
            <person name="Young C.R."/>
            <person name="Angers B."/>
            <person name="Qian P.Y."/>
        </authorList>
    </citation>
    <scope>NUCLEOTIDE SEQUENCE</scope>
    <source>
        <strain evidence="4">P08H-3</strain>
    </source>
</reference>
<accession>A0AAD9MRL2</accession>
<evidence type="ECO:0000313" key="4">
    <source>
        <dbReference type="EMBL" id="KAK2141563.1"/>
    </source>
</evidence>
<evidence type="ECO:0000313" key="5">
    <source>
        <dbReference type="Proteomes" id="UP001208570"/>
    </source>
</evidence>
<dbReference type="GO" id="GO:0033309">
    <property type="term" value="C:SBF transcription complex"/>
    <property type="evidence" value="ECO:0007669"/>
    <property type="project" value="TreeGrafter"/>
</dbReference>
<keyword evidence="5" id="KW-1185">Reference proteome</keyword>
<sequence>MADSLTEEAGDTSMQLTDAEPSTKLIKCPMYCPNTCLEHHHPLLVAILNCIDTPEIELMEKKLLMLSNLINKYKESKQWAGNDPIPDVVEKYRAPMLHWVATFGRVGAAIWLIGHNISDPTTRSSIYNGETALHRALLCLQDTCPIEPGHMFVQLLSVLEPALSVVDNNGNTPLHVCCYRLKAGREKVDYYKKCLHYMLYELNNEKKLSGHDTMAVLNMKNNDGDTGLHFLAASDKHLIEVRSLVQFGADFSIKNDSHLTPYDVAKEHHCSSVSSFFETSAENKNQQNCDSMLKTTKTSNNLSEQCHKKREKKDLGVIDHHPSSESSSESSASPSTHREDDCIVGQIKMSTCLSDDDDKQTGDADSDETMGRKRIKLDDTSAAGNSQNRLQSATLTSESRKQSDIQPANQVLSLPMLFSSDTDEDAQKYFEQAVAKHISSLKSKKQAKRAKMTLSELVQLPSRLGPTGQVDREIVKKMLMEADPAVLSQYLVYMKEARLCCEPVIEFMLNTHNDALTNLKLANKCEDGIQQLLKDNQKTQESLVLDIMKKYDNLSKLSKEEQILNNEMENIRDNGTAARSTNSSHRERLNNCEAAIDVLKHLYAESINKKSDS</sequence>
<organism evidence="4 5">
    <name type="scientific">Paralvinella palmiformis</name>
    <dbReference type="NCBI Taxonomy" id="53620"/>
    <lineage>
        <taxon>Eukaryota</taxon>
        <taxon>Metazoa</taxon>
        <taxon>Spiralia</taxon>
        <taxon>Lophotrochozoa</taxon>
        <taxon>Annelida</taxon>
        <taxon>Polychaeta</taxon>
        <taxon>Sedentaria</taxon>
        <taxon>Canalipalpata</taxon>
        <taxon>Terebellida</taxon>
        <taxon>Terebelliformia</taxon>
        <taxon>Alvinellidae</taxon>
        <taxon>Paralvinella</taxon>
    </lineage>
</organism>